<dbReference type="Proteomes" id="UP001476798">
    <property type="component" value="Unassembled WGS sequence"/>
</dbReference>
<dbReference type="EMBL" id="JAHRIO010012572">
    <property type="protein sequence ID" value="MEQ2162812.1"/>
    <property type="molecule type" value="Genomic_DNA"/>
</dbReference>
<feature type="transmembrane region" description="Helical" evidence="2">
    <location>
        <begin position="146"/>
        <end position="164"/>
    </location>
</feature>
<feature type="compositionally biased region" description="Basic and acidic residues" evidence="1">
    <location>
        <begin position="121"/>
        <end position="140"/>
    </location>
</feature>
<keyword evidence="2" id="KW-0472">Membrane</keyword>
<protein>
    <submittedName>
        <fullName evidence="3">Uncharacterized protein</fullName>
    </submittedName>
</protein>
<keyword evidence="4" id="KW-1185">Reference proteome</keyword>
<feature type="region of interest" description="Disordered" evidence="1">
    <location>
        <begin position="1"/>
        <end position="33"/>
    </location>
</feature>
<accession>A0ABV0MUN1</accession>
<keyword evidence="2" id="KW-1133">Transmembrane helix</keyword>
<comment type="caution">
    <text evidence="3">The sequence shown here is derived from an EMBL/GenBank/DDBJ whole genome shotgun (WGS) entry which is preliminary data.</text>
</comment>
<evidence type="ECO:0000256" key="2">
    <source>
        <dbReference type="SAM" id="Phobius"/>
    </source>
</evidence>
<proteinExistence type="predicted"/>
<evidence type="ECO:0000313" key="3">
    <source>
        <dbReference type="EMBL" id="MEQ2162812.1"/>
    </source>
</evidence>
<sequence>METQTRSQNNAIPHDQHRPSSRGHGTREQLPQGVRRVTLSVVLMRRDSWMSGFAPYNRTGPFPVKLTVLIMNRTQTHPVTGCGFIRMSEFPLLAPRPESGFTDSLQIVGSEGQFGRRRRHGSEETRQQCIENSREHGSDGYDDSRGTLFFSPFLTTFYVFFYYFPTCLRLLLQMVLVELPAW</sequence>
<keyword evidence="2" id="KW-0812">Transmembrane</keyword>
<evidence type="ECO:0000256" key="1">
    <source>
        <dbReference type="SAM" id="MobiDB-lite"/>
    </source>
</evidence>
<name>A0ABV0MUN1_9TELE</name>
<gene>
    <name evidence="3" type="ORF">GOODEAATRI_023802</name>
</gene>
<organism evidence="3 4">
    <name type="scientific">Goodea atripinnis</name>
    <dbReference type="NCBI Taxonomy" id="208336"/>
    <lineage>
        <taxon>Eukaryota</taxon>
        <taxon>Metazoa</taxon>
        <taxon>Chordata</taxon>
        <taxon>Craniata</taxon>
        <taxon>Vertebrata</taxon>
        <taxon>Euteleostomi</taxon>
        <taxon>Actinopterygii</taxon>
        <taxon>Neopterygii</taxon>
        <taxon>Teleostei</taxon>
        <taxon>Neoteleostei</taxon>
        <taxon>Acanthomorphata</taxon>
        <taxon>Ovalentaria</taxon>
        <taxon>Atherinomorphae</taxon>
        <taxon>Cyprinodontiformes</taxon>
        <taxon>Goodeidae</taxon>
        <taxon>Goodea</taxon>
    </lineage>
</organism>
<reference evidence="3 4" key="1">
    <citation type="submission" date="2021-06" db="EMBL/GenBank/DDBJ databases">
        <authorList>
            <person name="Palmer J.M."/>
        </authorList>
    </citation>
    <scope>NUCLEOTIDE SEQUENCE [LARGE SCALE GENOMIC DNA]</scope>
    <source>
        <strain evidence="3 4">GA_2019</strain>
        <tissue evidence="3">Muscle</tissue>
    </source>
</reference>
<feature type="compositionally biased region" description="Polar residues" evidence="1">
    <location>
        <begin position="1"/>
        <end position="11"/>
    </location>
</feature>
<evidence type="ECO:0000313" key="4">
    <source>
        <dbReference type="Proteomes" id="UP001476798"/>
    </source>
</evidence>
<feature type="region of interest" description="Disordered" evidence="1">
    <location>
        <begin position="112"/>
        <end position="140"/>
    </location>
</feature>